<protein>
    <submittedName>
        <fullName evidence="1">Predicted protein</fullName>
    </submittedName>
</protein>
<proteinExistence type="predicted"/>
<accession>F0U6E0</accession>
<dbReference type="Proteomes" id="UP000008142">
    <property type="component" value="Unassembled WGS sequence"/>
</dbReference>
<evidence type="ECO:0000313" key="2">
    <source>
        <dbReference type="Proteomes" id="UP000008142"/>
    </source>
</evidence>
<evidence type="ECO:0000313" key="1">
    <source>
        <dbReference type="EMBL" id="EGC41476.1"/>
    </source>
</evidence>
<reference evidence="2" key="1">
    <citation type="submission" date="2008-07" db="EMBL/GenBank/DDBJ databases">
        <title>Annotation of Ajellomyces capsulatus strain H88.</title>
        <authorList>
            <person name="Champion M."/>
            <person name="Cuomo C."/>
            <person name="Ma L.-J."/>
            <person name="Henn M.R."/>
            <person name="Sil A."/>
            <person name="Goldman B."/>
            <person name="Young S.K."/>
            <person name="Kodira C.D."/>
            <person name="Zeng Q."/>
            <person name="Koehrsen M."/>
            <person name="Alvarado L."/>
            <person name="Berlin A."/>
            <person name="Borenstein D."/>
            <person name="Chen Z."/>
            <person name="Engels R."/>
            <person name="Freedman E."/>
            <person name="Gellesch M."/>
            <person name="Goldberg J."/>
            <person name="Griggs A."/>
            <person name="Gujja S."/>
            <person name="Heiman D."/>
            <person name="Hepburn T."/>
            <person name="Howarth C."/>
            <person name="Jen D."/>
            <person name="Larson L."/>
            <person name="Lewis B."/>
            <person name="Mehta T."/>
            <person name="Park D."/>
            <person name="Pearson M."/>
            <person name="Roberts A."/>
            <person name="Saif S."/>
            <person name="Shea T."/>
            <person name="Shenoy N."/>
            <person name="Sisk P."/>
            <person name="Stolte C."/>
            <person name="Sykes S."/>
            <person name="Walk T."/>
            <person name="White J."/>
            <person name="Yandava C."/>
            <person name="Klein B."/>
            <person name="McEwen J.G."/>
            <person name="Puccia R."/>
            <person name="Goldman G.H."/>
            <person name="Felipe M.S."/>
            <person name="Nino-Vega G."/>
            <person name="San-Blas G."/>
            <person name="Taylor J."/>
            <person name="Mendoza L."/>
            <person name="Galagan J."/>
            <person name="Nusbaum C."/>
            <person name="Birren B."/>
        </authorList>
    </citation>
    <scope>NUCLEOTIDE SEQUENCE [LARGE SCALE GENOMIC DNA]</scope>
    <source>
        <strain evidence="2">H88</strain>
    </source>
</reference>
<dbReference type="HOGENOM" id="CLU_2096146_0_0_1"/>
<gene>
    <name evidence="1" type="ORF">HCEG_00838</name>
</gene>
<sequence>MSIHIEIDWLSCSWQLTRHCAADETTNGGQGKIRQAIYKEKVLFPWLNILITSFSAVTEMPELARDTMVMAQACRDMVEDGLSRHGPWKSSIRKLACKIQNEPGMGHYFTNIYARE</sequence>
<dbReference type="AlphaFoldDB" id="F0U6E0"/>
<name>F0U6E0_AJEC8</name>
<dbReference type="EMBL" id="DS990636">
    <property type="protein sequence ID" value="EGC41476.1"/>
    <property type="molecule type" value="Genomic_DNA"/>
</dbReference>
<dbReference type="OrthoDB" id="4182488at2759"/>
<organism evidence="2">
    <name type="scientific">Ajellomyces capsulatus (strain H88)</name>
    <name type="common">Darling's disease fungus</name>
    <name type="synonym">Histoplasma capsulatum</name>
    <dbReference type="NCBI Taxonomy" id="544711"/>
    <lineage>
        <taxon>Eukaryota</taxon>
        <taxon>Fungi</taxon>
        <taxon>Dikarya</taxon>
        <taxon>Ascomycota</taxon>
        <taxon>Pezizomycotina</taxon>
        <taxon>Eurotiomycetes</taxon>
        <taxon>Eurotiomycetidae</taxon>
        <taxon>Onygenales</taxon>
        <taxon>Ajellomycetaceae</taxon>
        <taxon>Histoplasma</taxon>
    </lineage>
</organism>